<dbReference type="EC" id="5.1.99.6" evidence="3"/>
<reference evidence="11" key="1">
    <citation type="journal article" date="2012" name="Insect Biochem. Mol. Biol.">
        <title>Transcriptome and full-length cDNA resources for the mountain pine beetle, Dendroctonus ponderosae Hopkins, a major insect pest of pine forests.</title>
        <authorList>
            <person name="Keeling C.I."/>
            <person name="Henderson H."/>
            <person name="Li M."/>
            <person name="Yuen M."/>
            <person name="Clark E.L."/>
            <person name="Fraser J.D."/>
            <person name="Huber D.P."/>
            <person name="Liao N.Y."/>
            <person name="Roderick Docking T."/>
            <person name="Birol I."/>
            <person name="Chan S.K."/>
            <person name="Taylor G.A."/>
            <person name="Palmquist D."/>
            <person name="Jones S.J."/>
            <person name="Bohlmann J."/>
        </authorList>
    </citation>
    <scope>NUCLEOTIDE SEQUENCE</scope>
    <source>
        <tissue evidence="11">Pupae</tissue>
    </source>
</reference>
<dbReference type="InterPro" id="IPR004443">
    <property type="entry name" value="YjeF_N_dom"/>
</dbReference>
<dbReference type="HOGENOM" id="CLU_414616_0_0_1"/>
<dbReference type="PROSITE" id="PS51385">
    <property type="entry name" value="YJEF_N"/>
    <property type="match status" value="1"/>
</dbReference>
<evidence type="ECO:0000256" key="6">
    <source>
        <dbReference type="ARBA" id="ARBA00022857"/>
    </source>
</evidence>
<dbReference type="GO" id="GO:0000166">
    <property type="term" value="F:nucleotide binding"/>
    <property type="evidence" value="ECO:0007669"/>
    <property type="project" value="UniProtKB-KW"/>
</dbReference>
<keyword evidence="4" id="KW-0479">Metal-binding</keyword>
<evidence type="ECO:0000256" key="4">
    <source>
        <dbReference type="ARBA" id="ARBA00022723"/>
    </source>
</evidence>
<feature type="domain" description="YjeF N-terminal" evidence="10">
    <location>
        <begin position="52"/>
        <end position="106"/>
    </location>
</feature>
<organism evidence="11">
    <name type="scientific">Dendroctonus ponderosae</name>
    <name type="common">Mountain pine beetle</name>
    <dbReference type="NCBI Taxonomy" id="77166"/>
    <lineage>
        <taxon>Eukaryota</taxon>
        <taxon>Metazoa</taxon>
        <taxon>Ecdysozoa</taxon>
        <taxon>Arthropoda</taxon>
        <taxon>Hexapoda</taxon>
        <taxon>Insecta</taxon>
        <taxon>Pterygota</taxon>
        <taxon>Neoptera</taxon>
        <taxon>Endopterygota</taxon>
        <taxon>Coleoptera</taxon>
        <taxon>Polyphaga</taxon>
        <taxon>Cucujiformia</taxon>
        <taxon>Curculionidae</taxon>
        <taxon>Scolytinae</taxon>
        <taxon>Dendroctonus</taxon>
    </lineage>
</organism>
<sequence>MQTIRKTCAKSCRIWQKPHLAVAAPVLQPLSRFNQIHTDTNKMVKFLGQEEAINIDVELFNEYKYSVDQLMELAGLSCAVAVAKCYPQASIGNKSVLVCCGPGGFV</sequence>
<dbReference type="AlphaFoldDB" id="J3JZE3"/>
<dbReference type="SUPFAM" id="SSF64153">
    <property type="entry name" value="YjeF N-terminal domain-like"/>
    <property type="match status" value="1"/>
</dbReference>
<dbReference type="GO" id="GO:0052856">
    <property type="term" value="F:NAD(P)HX epimerase activity"/>
    <property type="evidence" value="ECO:0007669"/>
    <property type="project" value="UniProtKB-EC"/>
</dbReference>
<dbReference type="InterPro" id="IPR036652">
    <property type="entry name" value="YjeF_N_dom_sf"/>
</dbReference>
<keyword evidence="9" id="KW-0413">Isomerase</keyword>
<dbReference type="PANTHER" id="PTHR13232">
    <property type="entry name" value="NAD(P)H-HYDRATE EPIMERASE"/>
    <property type="match status" value="1"/>
</dbReference>
<comment type="catalytic activity">
    <reaction evidence="2">
        <text>(6R)-NADPHX = (6S)-NADPHX</text>
        <dbReference type="Rhea" id="RHEA:32227"/>
        <dbReference type="ChEBI" id="CHEBI:64076"/>
        <dbReference type="ChEBI" id="CHEBI:64077"/>
        <dbReference type="EC" id="5.1.99.6"/>
    </reaction>
</comment>
<evidence type="ECO:0000256" key="9">
    <source>
        <dbReference type="ARBA" id="ARBA00023235"/>
    </source>
</evidence>
<name>J3JZE3_DENPD</name>
<evidence type="ECO:0000256" key="1">
    <source>
        <dbReference type="ARBA" id="ARBA00000013"/>
    </source>
</evidence>
<keyword evidence="8" id="KW-0520">NAD</keyword>
<dbReference type="GO" id="GO:0046872">
    <property type="term" value="F:metal ion binding"/>
    <property type="evidence" value="ECO:0007669"/>
    <property type="project" value="UniProtKB-KW"/>
</dbReference>
<evidence type="ECO:0000256" key="5">
    <source>
        <dbReference type="ARBA" id="ARBA00022741"/>
    </source>
</evidence>
<evidence type="ECO:0000259" key="10">
    <source>
        <dbReference type="PROSITE" id="PS51385"/>
    </source>
</evidence>
<evidence type="ECO:0000256" key="2">
    <source>
        <dbReference type="ARBA" id="ARBA00000909"/>
    </source>
</evidence>
<evidence type="ECO:0000256" key="7">
    <source>
        <dbReference type="ARBA" id="ARBA00022958"/>
    </source>
</evidence>
<evidence type="ECO:0000256" key="3">
    <source>
        <dbReference type="ARBA" id="ARBA00012228"/>
    </source>
</evidence>
<evidence type="ECO:0000313" key="11">
    <source>
        <dbReference type="EMBL" id="AEE63581.1"/>
    </source>
</evidence>
<keyword evidence="6" id="KW-0521">NADP</keyword>
<keyword evidence="5" id="KW-0547">Nucleotide-binding</keyword>
<dbReference type="OrthoDB" id="10064708at2759"/>
<dbReference type="InterPro" id="IPR032976">
    <property type="entry name" value="YJEFN_prot_NAXE-like"/>
</dbReference>
<dbReference type="Gene3D" id="3.40.50.10260">
    <property type="entry name" value="YjeF N-terminal domain"/>
    <property type="match status" value="1"/>
</dbReference>
<keyword evidence="7" id="KW-0630">Potassium</keyword>
<dbReference type="GO" id="GO:0005739">
    <property type="term" value="C:mitochondrion"/>
    <property type="evidence" value="ECO:0007669"/>
    <property type="project" value="TreeGrafter"/>
</dbReference>
<comment type="catalytic activity">
    <reaction evidence="1">
        <text>(6R)-NADHX = (6S)-NADHX</text>
        <dbReference type="Rhea" id="RHEA:32215"/>
        <dbReference type="ChEBI" id="CHEBI:64074"/>
        <dbReference type="ChEBI" id="CHEBI:64075"/>
        <dbReference type="EC" id="5.1.99.6"/>
    </reaction>
</comment>
<protein>
    <recommendedName>
        <fullName evidence="3">NAD(P)H-hydrate epimerase</fullName>
        <ecNumber evidence="3">5.1.99.6</ecNumber>
    </recommendedName>
</protein>
<accession>J3JZE3</accession>
<dbReference type="EMBL" id="BT128624">
    <property type="protein sequence ID" value="AEE63581.1"/>
    <property type="molecule type" value="mRNA"/>
</dbReference>
<proteinExistence type="evidence at transcript level"/>
<dbReference type="PANTHER" id="PTHR13232:SF10">
    <property type="entry name" value="NAD(P)H-HYDRATE EPIMERASE"/>
    <property type="match status" value="1"/>
</dbReference>
<evidence type="ECO:0000256" key="8">
    <source>
        <dbReference type="ARBA" id="ARBA00023027"/>
    </source>
</evidence>